<dbReference type="SUPFAM" id="SSF51230">
    <property type="entry name" value="Single hybrid motif"/>
    <property type="match status" value="1"/>
</dbReference>
<keyword evidence="1" id="KW-0472">Membrane</keyword>
<dbReference type="PANTHER" id="PTHR30469">
    <property type="entry name" value="MULTIDRUG RESISTANCE PROTEIN MDTA"/>
    <property type="match status" value="1"/>
</dbReference>
<dbReference type="PANTHER" id="PTHR30469:SF33">
    <property type="entry name" value="SLR1207 PROTEIN"/>
    <property type="match status" value="1"/>
</dbReference>
<evidence type="ECO:0000313" key="4">
    <source>
        <dbReference type="Proteomes" id="UP001589748"/>
    </source>
</evidence>
<reference evidence="3 4" key="1">
    <citation type="submission" date="2024-09" db="EMBL/GenBank/DDBJ databases">
        <authorList>
            <person name="Sun Q."/>
            <person name="Mori K."/>
        </authorList>
    </citation>
    <scope>NUCLEOTIDE SEQUENCE [LARGE SCALE GENOMIC DNA]</scope>
    <source>
        <strain evidence="3 4">TISTR 1856</strain>
    </source>
</reference>
<dbReference type="InterPro" id="IPR000089">
    <property type="entry name" value="Biotin_lipoyl"/>
</dbReference>
<gene>
    <name evidence="3" type="ORF">ACFFVI_01765</name>
</gene>
<evidence type="ECO:0000259" key="2">
    <source>
        <dbReference type="Pfam" id="PF00364"/>
    </source>
</evidence>
<proteinExistence type="predicted"/>
<dbReference type="PROSITE" id="PS00430">
    <property type="entry name" value="TONB_DEPENDENT_REC_1"/>
    <property type="match status" value="1"/>
</dbReference>
<organism evidence="3 4">
    <name type="scientific">Kineococcus gynurae</name>
    <dbReference type="NCBI Taxonomy" id="452979"/>
    <lineage>
        <taxon>Bacteria</taxon>
        <taxon>Bacillati</taxon>
        <taxon>Actinomycetota</taxon>
        <taxon>Actinomycetes</taxon>
        <taxon>Kineosporiales</taxon>
        <taxon>Kineosporiaceae</taxon>
        <taxon>Kineococcus</taxon>
    </lineage>
</organism>
<dbReference type="Pfam" id="PF00364">
    <property type="entry name" value="Biotin_lipoyl"/>
    <property type="match status" value="1"/>
</dbReference>
<comment type="caution">
    <text evidence="3">The sequence shown here is derived from an EMBL/GenBank/DDBJ whole genome shotgun (WGS) entry which is preliminary data.</text>
</comment>
<accession>A0ABV5LNL5</accession>
<sequence>MARGTEAGVVRGYVFPTLRLLVWAVIAVALVYLAFFRPDARADEGGPASPSAVLDSPEASVTRGDVVNTVSVTGTIEADAATVVKSTAAGQVGRVRVAVGDVVEQGTPLFTVVVPVEETATTSGTTSGAPDAAATAPAVPRTRTVTVTATGPGTLTTLDVLPQQDVTVGQEVARVSPGTLTAAGSLTQEQQFRLLSPPTSAEVTVPGGPGTFSCTDLTTGTPAAGSGDDGADQQGFVDPFSAPTDTLTGARVSCRVPADVRVFAGLSATLDITAGRATGVLLAPVTAVRGRVDNGAVWVLGDDGAQTETPVTLGLTDGVNVEITGGVEEGARILQFAPGDDTVQDPYAPGGIYG</sequence>
<evidence type="ECO:0000313" key="3">
    <source>
        <dbReference type="EMBL" id="MFB9375685.1"/>
    </source>
</evidence>
<dbReference type="RefSeq" id="WP_380140091.1">
    <property type="nucleotide sequence ID" value="NZ_JBHLUI010000012.1"/>
</dbReference>
<keyword evidence="4" id="KW-1185">Reference proteome</keyword>
<dbReference type="Gene3D" id="2.40.420.20">
    <property type="match status" value="1"/>
</dbReference>
<keyword evidence="1" id="KW-1133">Transmembrane helix</keyword>
<protein>
    <submittedName>
        <fullName evidence="3">Biotin/lipoyl-containing protein</fullName>
    </submittedName>
</protein>
<dbReference type="InterPro" id="IPR011053">
    <property type="entry name" value="Single_hybrid_motif"/>
</dbReference>
<keyword evidence="1" id="KW-0812">Transmembrane</keyword>
<name>A0ABV5LNL5_9ACTN</name>
<feature type="transmembrane region" description="Helical" evidence="1">
    <location>
        <begin position="20"/>
        <end position="36"/>
    </location>
</feature>
<evidence type="ECO:0000256" key="1">
    <source>
        <dbReference type="SAM" id="Phobius"/>
    </source>
</evidence>
<dbReference type="Gene3D" id="2.40.50.100">
    <property type="match status" value="1"/>
</dbReference>
<dbReference type="InterPro" id="IPR010916">
    <property type="entry name" value="TonB_box_CS"/>
</dbReference>
<feature type="domain" description="Lipoyl-binding" evidence="2">
    <location>
        <begin position="59"/>
        <end position="111"/>
    </location>
</feature>
<dbReference type="Proteomes" id="UP001589748">
    <property type="component" value="Unassembled WGS sequence"/>
</dbReference>
<dbReference type="EMBL" id="JBHMDM010000001">
    <property type="protein sequence ID" value="MFB9375685.1"/>
    <property type="molecule type" value="Genomic_DNA"/>
</dbReference>